<keyword evidence="9" id="KW-1185">Reference proteome</keyword>
<name>A0A1M5L3H0_9ACTN</name>
<keyword evidence="3 7" id="KW-0812">Transmembrane</keyword>
<keyword evidence="5 7" id="KW-0472">Membrane</keyword>
<evidence type="ECO:0000256" key="7">
    <source>
        <dbReference type="SAM" id="Phobius"/>
    </source>
</evidence>
<keyword evidence="4 7" id="KW-1133">Transmembrane helix</keyword>
<evidence type="ECO:0000256" key="3">
    <source>
        <dbReference type="ARBA" id="ARBA00022692"/>
    </source>
</evidence>
<dbReference type="InterPro" id="IPR019108">
    <property type="entry name" value="Caa3_assmbl_CtaG-rel"/>
</dbReference>
<accession>A0A1M5L3H0</accession>
<evidence type="ECO:0000256" key="6">
    <source>
        <dbReference type="SAM" id="MobiDB-lite"/>
    </source>
</evidence>
<feature type="transmembrane region" description="Helical" evidence="7">
    <location>
        <begin position="219"/>
        <end position="237"/>
    </location>
</feature>
<dbReference type="RefSeq" id="WP_159440866.1">
    <property type="nucleotide sequence ID" value="NZ_FQVU01000003.1"/>
</dbReference>
<evidence type="ECO:0000313" key="8">
    <source>
        <dbReference type="EMBL" id="SHG59339.1"/>
    </source>
</evidence>
<dbReference type="Proteomes" id="UP000186132">
    <property type="component" value="Unassembled WGS sequence"/>
</dbReference>
<reference evidence="8 9" key="1">
    <citation type="submission" date="2016-11" db="EMBL/GenBank/DDBJ databases">
        <authorList>
            <person name="Jaros S."/>
            <person name="Januszkiewicz K."/>
            <person name="Wedrychowicz H."/>
        </authorList>
    </citation>
    <scope>NUCLEOTIDE SEQUENCE [LARGE SCALE GENOMIC DNA]</scope>
    <source>
        <strain evidence="8 9">DSM 45627</strain>
    </source>
</reference>
<feature type="transmembrane region" description="Helical" evidence="7">
    <location>
        <begin position="138"/>
        <end position="159"/>
    </location>
</feature>
<organism evidence="8 9">
    <name type="scientific">Jatrophihabitans endophyticus</name>
    <dbReference type="NCBI Taxonomy" id="1206085"/>
    <lineage>
        <taxon>Bacteria</taxon>
        <taxon>Bacillati</taxon>
        <taxon>Actinomycetota</taxon>
        <taxon>Actinomycetes</taxon>
        <taxon>Jatrophihabitantales</taxon>
        <taxon>Jatrophihabitantaceae</taxon>
        <taxon>Jatrophihabitans</taxon>
    </lineage>
</organism>
<keyword evidence="2" id="KW-1003">Cell membrane</keyword>
<dbReference type="Pfam" id="PF09678">
    <property type="entry name" value="Caa3_CtaG"/>
    <property type="match status" value="1"/>
</dbReference>
<dbReference type="EMBL" id="FQVU01000003">
    <property type="protein sequence ID" value="SHG59339.1"/>
    <property type="molecule type" value="Genomic_DNA"/>
</dbReference>
<evidence type="ECO:0000256" key="4">
    <source>
        <dbReference type="ARBA" id="ARBA00022989"/>
    </source>
</evidence>
<dbReference type="GO" id="GO:0005886">
    <property type="term" value="C:plasma membrane"/>
    <property type="evidence" value="ECO:0007669"/>
    <property type="project" value="UniProtKB-SubCell"/>
</dbReference>
<feature type="transmembrane region" description="Helical" evidence="7">
    <location>
        <begin position="249"/>
        <end position="273"/>
    </location>
</feature>
<dbReference type="AlphaFoldDB" id="A0A1M5L3H0"/>
<feature type="transmembrane region" description="Helical" evidence="7">
    <location>
        <begin position="293"/>
        <end position="315"/>
    </location>
</feature>
<evidence type="ECO:0000256" key="5">
    <source>
        <dbReference type="ARBA" id="ARBA00023136"/>
    </source>
</evidence>
<feature type="transmembrane region" description="Helical" evidence="7">
    <location>
        <begin position="71"/>
        <end position="93"/>
    </location>
</feature>
<evidence type="ECO:0000313" key="9">
    <source>
        <dbReference type="Proteomes" id="UP000186132"/>
    </source>
</evidence>
<feature type="transmembrane region" description="Helical" evidence="7">
    <location>
        <begin position="179"/>
        <end position="199"/>
    </location>
</feature>
<evidence type="ECO:0000256" key="2">
    <source>
        <dbReference type="ARBA" id="ARBA00022475"/>
    </source>
</evidence>
<feature type="compositionally biased region" description="Basic and acidic residues" evidence="6">
    <location>
        <begin position="341"/>
        <end position="354"/>
    </location>
</feature>
<comment type="subcellular location">
    <subcellularLocation>
        <location evidence="1">Cell membrane</location>
        <topology evidence="1">Multi-pass membrane protein</topology>
    </subcellularLocation>
</comment>
<sequence>MSSSRIPRLALVAWAVALVTLAGLALAVAHYLAADTGHHHHSAAAALTRGGGGEITRPLHSVLFTAWHLDATALAVVVVLAAAYLTGVALVPVRSPGQRWPLRHTASFLLGLAVAAFATNGSIAVYDQVLFSAHMAGHLALVMVAPALLMWGRPLRLLITASAPARARRRESVLRGRTVAVLTAPPVALAMYTVVIVGSHLTGLMDVVMRNDWAGQAEHLGYLVAGCWFFVLVVGDEPIRWRLGSPARWLLLAIAMAVDTFTGIILMQGTTAVGLVPSALAVDALGDTRTGGAIMWFGGDAIMAVVMVVLVVDWLRNVDHRPAESGWLEQARTATFVAHTADGDRPADRDDEPRGPVGDIDTDDDAHAAYNRWLARIDQR</sequence>
<dbReference type="STRING" id="1206085.SAMN05443575_2334"/>
<dbReference type="OrthoDB" id="5241646at2"/>
<evidence type="ECO:0000256" key="1">
    <source>
        <dbReference type="ARBA" id="ARBA00004651"/>
    </source>
</evidence>
<gene>
    <name evidence="8" type="ORF">SAMN05443575_2334</name>
</gene>
<protein>
    <submittedName>
        <fullName evidence="8">Putative copper resistance protein D</fullName>
    </submittedName>
</protein>
<proteinExistence type="predicted"/>
<feature type="region of interest" description="Disordered" evidence="6">
    <location>
        <begin position="339"/>
        <end position="364"/>
    </location>
</feature>
<feature type="transmembrane region" description="Helical" evidence="7">
    <location>
        <begin position="105"/>
        <end position="126"/>
    </location>
</feature>